<keyword evidence="4 6" id="KW-0503">Monooxygenase</keyword>
<sequence>MIVAGAGVGGLCLANALRGAGIEVSVHERDPAVGSRRQGYRLHLGETGIEALSSALPAGRWEELLAGAHVPEPRFVRLDPRLNVLDVMEHGGRHLSVDREALRRTLLAGVEDAVTFGARLTGYEETGHRSTVTAGFADGSAVMGDVLVGADGIGSAVRERYLPHARVVGTGLVQLYGKIPLALAYDMGNVFTAITGPGHRTVGVAPTLGYATCSFGARAEDLPPGLDLMSQEDLRALVMEMTPGWHPRVHDMIARWAEIIPLELRTSVPIPSWPATRVTLLGDAVHAMSPAAGAGANVALRDATTLASALARGGDPVKAVRAYEAEMTEYGFAAVRASAANGARFLGQDPLPEEAGQPS</sequence>
<dbReference type="Proteomes" id="UP000586042">
    <property type="component" value="Unassembled WGS sequence"/>
</dbReference>
<accession>A0A7Y6I8V1</accession>
<comment type="caution">
    <text evidence="6">The sequence shown here is derived from an EMBL/GenBank/DDBJ whole genome shotgun (WGS) entry which is preliminary data.</text>
</comment>
<evidence type="ECO:0000256" key="3">
    <source>
        <dbReference type="ARBA" id="ARBA00023002"/>
    </source>
</evidence>
<dbReference type="InterPro" id="IPR002938">
    <property type="entry name" value="FAD-bd"/>
</dbReference>
<dbReference type="PANTHER" id="PTHR47178">
    <property type="entry name" value="MONOOXYGENASE, FAD-BINDING"/>
    <property type="match status" value="1"/>
</dbReference>
<feature type="domain" description="FAD-binding" evidence="5">
    <location>
        <begin position="2"/>
        <end position="335"/>
    </location>
</feature>
<dbReference type="PANTHER" id="PTHR47178:SF5">
    <property type="entry name" value="FAD-BINDING DOMAIN-CONTAINING PROTEIN"/>
    <property type="match status" value="1"/>
</dbReference>
<name>A0A7Y6I8V1_9ACTN</name>
<organism evidence="6 7">
    <name type="scientific">Nonomuraea montanisoli</name>
    <dbReference type="NCBI Taxonomy" id="2741721"/>
    <lineage>
        <taxon>Bacteria</taxon>
        <taxon>Bacillati</taxon>
        <taxon>Actinomycetota</taxon>
        <taxon>Actinomycetes</taxon>
        <taxon>Streptosporangiales</taxon>
        <taxon>Streptosporangiaceae</taxon>
        <taxon>Nonomuraea</taxon>
    </lineage>
</organism>
<dbReference type="Pfam" id="PF01494">
    <property type="entry name" value="FAD_binding_3"/>
    <property type="match status" value="1"/>
</dbReference>
<dbReference type="InterPro" id="IPR036188">
    <property type="entry name" value="FAD/NAD-bd_sf"/>
</dbReference>
<keyword evidence="2" id="KW-0274">FAD</keyword>
<keyword evidence="3" id="KW-0560">Oxidoreductase</keyword>
<keyword evidence="7" id="KW-1185">Reference proteome</keyword>
<gene>
    <name evidence="6" type="ORF">HTZ77_19145</name>
</gene>
<dbReference type="PRINTS" id="PR00420">
    <property type="entry name" value="RNGMNOXGNASE"/>
</dbReference>
<evidence type="ECO:0000256" key="2">
    <source>
        <dbReference type="ARBA" id="ARBA00022827"/>
    </source>
</evidence>
<proteinExistence type="predicted"/>
<dbReference type="SUPFAM" id="SSF51905">
    <property type="entry name" value="FAD/NAD(P)-binding domain"/>
    <property type="match status" value="1"/>
</dbReference>
<evidence type="ECO:0000256" key="1">
    <source>
        <dbReference type="ARBA" id="ARBA00022630"/>
    </source>
</evidence>
<evidence type="ECO:0000313" key="7">
    <source>
        <dbReference type="Proteomes" id="UP000586042"/>
    </source>
</evidence>
<dbReference type="AlphaFoldDB" id="A0A7Y6I8V1"/>
<evidence type="ECO:0000259" key="5">
    <source>
        <dbReference type="Pfam" id="PF01494"/>
    </source>
</evidence>
<protein>
    <submittedName>
        <fullName evidence="6">FAD-dependent monooxygenase</fullName>
    </submittedName>
</protein>
<dbReference type="Gene3D" id="3.50.50.60">
    <property type="entry name" value="FAD/NAD(P)-binding domain"/>
    <property type="match status" value="1"/>
</dbReference>
<reference evidence="6 7" key="1">
    <citation type="submission" date="2020-06" db="EMBL/GenBank/DDBJ databases">
        <title>Nonomuraea sp. SMC257, a novel actinomycete isolated from soil.</title>
        <authorList>
            <person name="Chanama M."/>
        </authorList>
    </citation>
    <scope>NUCLEOTIDE SEQUENCE [LARGE SCALE GENOMIC DNA]</scope>
    <source>
        <strain evidence="6 7">SMC257</strain>
    </source>
</reference>
<dbReference type="GO" id="GO:0071949">
    <property type="term" value="F:FAD binding"/>
    <property type="evidence" value="ECO:0007669"/>
    <property type="project" value="InterPro"/>
</dbReference>
<evidence type="ECO:0000313" key="6">
    <source>
        <dbReference type="EMBL" id="NUW33531.1"/>
    </source>
</evidence>
<dbReference type="GO" id="GO:0004497">
    <property type="term" value="F:monooxygenase activity"/>
    <property type="evidence" value="ECO:0007669"/>
    <property type="project" value="UniProtKB-KW"/>
</dbReference>
<evidence type="ECO:0000256" key="4">
    <source>
        <dbReference type="ARBA" id="ARBA00023033"/>
    </source>
</evidence>
<dbReference type="EMBL" id="JABWGN010000007">
    <property type="protein sequence ID" value="NUW33531.1"/>
    <property type="molecule type" value="Genomic_DNA"/>
</dbReference>
<keyword evidence="1" id="KW-0285">Flavoprotein</keyword>